<proteinExistence type="predicted"/>
<dbReference type="Proteomes" id="UP000326202">
    <property type="component" value="Chromosome"/>
</dbReference>
<evidence type="ECO:0000313" key="2">
    <source>
        <dbReference type="EMBL" id="QEX19172.1"/>
    </source>
</evidence>
<keyword evidence="3" id="KW-1185">Reference proteome</keyword>
<reference evidence="2 3" key="1">
    <citation type="submission" date="2019-08" db="EMBL/GenBank/DDBJ databases">
        <title>Hyperibacter terrae gen. nov., sp. nov. and Hyperibacter viscosus sp. nov., two new members in the family Rhodospirillaceae isolated from the rhizosphere of Hypericum perforatum.</title>
        <authorList>
            <person name="Noviana Z."/>
        </authorList>
    </citation>
    <scope>NUCLEOTIDE SEQUENCE [LARGE SCALE GENOMIC DNA]</scope>
    <source>
        <strain evidence="2 3">R5913</strain>
    </source>
</reference>
<dbReference type="KEGG" id="htq:FRZ44_44850"/>
<protein>
    <submittedName>
        <fullName evidence="2">Uncharacterized protein</fullName>
    </submittedName>
</protein>
<evidence type="ECO:0000256" key="1">
    <source>
        <dbReference type="SAM" id="MobiDB-lite"/>
    </source>
</evidence>
<dbReference type="EMBL" id="CP042906">
    <property type="protein sequence ID" value="QEX19172.1"/>
    <property type="molecule type" value="Genomic_DNA"/>
</dbReference>
<evidence type="ECO:0000313" key="3">
    <source>
        <dbReference type="Proteomes" id="UP000326202"/>
    </source>
</evidence>
<feature type="region of interest" description="Disordered" evidence="1">
    <location>
        <begin position="47"/>
        <end position="68"/>
    </location>
</feature>
<organism evidence="2 3">
    <name type="scientific">Hypericibacter terrae</name>
    <dbReference type="NCBI Taxonomy" id="2602015"/>
    <lineage>
        <taxon>Bacteria</taxon>
        <taxon>Pseudomonadati</taxon>
        <taxon>Pseudomonadota</taxon>
        <taxon>Alphaproteobacteria</taxon>
        <taxon>Rhodospirillales</taxon>
        <taxon>Dongiaceae</taxon>
        <taxon>Hypericibacter</taxon>
    </lineage>
</organism>
<gene>
    <name evidence="2" type="ORF">FRZ44_44850</name>
</gene>
<name>A0A5J6MNB9_9PROT</name>
<dbReference type="AlphaFoldDB" id="A0A5J6MNB9"/>
<accession>A0A5J6MNB9</accession>
<sequence>MWQSESKCIDHAPRPKIAQFLKGRSDPAHSIAAAKLKHEWNVLEQYPLGPRDRGQPENLADQPASTSIEPLGHAGLAQILARKPRRDQICSAWQVPQCPNITLELDIRKTMRKDGARSGQNFRHQDRLMACFRQPKLQSPNSREQPNSPHASLLWWFNILGVSCAKTQDVGGILKSMR</sequence>